<dbReference type="InterPro" id="IPR027417">
    <property type="entry name" value="P-loop_NTPase"/>
</dbReference>
<dbReference type="OrthoDB" id="9803659at2"/>
<dbReference type="SUPFAM" id="SSF46955">
    <property type="entry name" value="Putative DNA-binding domain"/>
    <property type="match status" value="1"/>
</dbReference>
<keyword evidence="1" id="KW-0238">DNA-binding</keyword>
<dbReference type="SMART" id="SM00422">
    <property type="entry name" value="HTH_MERR"/>
    <property type="match status" value="1"/>
</dbReference>
<dbReference type="AlphaFoldDB" id="A0A437LUZ8"/>
<comment type="caution">
    <text evidence="3">The sequence shown here is derived from an EMBL/GenBank/DDBJ whole genome shotgun (WGS) entry which is preliminary data.</text>
</comment>
<dbReference type="Pfam" id="PF13411">
    <property type="entry name" value="MerR_1"/>
    <property type="match status" value="1"/>
</dbReference>
<name>A0A437LUZ8_9SPHN</name>
<gene>
    <name evidence="3" type="ORF">EOD43_23075</name>
</gene>
<feature type="domain" description="HTH merR-type" evidence="2">
    <location>
        <begin position="4"/>
        <end position="72"/>
    </location>
</feature>
<dbReference type="GO" id="GO:0003700">
    <property type="term" value="F:DNA-binding transcription factor activity"/>
    <property type="evidence" value="ECO:0007669"/>
    <property type="project" value="InterPro"/>
</dbReference>
<evidence type="ECO:0000313" key="3">
    <source>
        <dbReference type="EMBL" id="RVT89196.1"/>
    </source>
</evidence>
<dbReference type="InterPro" id="IPR000551">
    <property type="entry name" value="MerR-type_HTH_dom"/>
</dbReference>
<dbReference type="InterPro" id="IPR009061">
    <property type="entry name" value="DNA-bd_dom_put_sf"/>
</dbReference>
<dbReference type="CDD" id="cd00592">
    <property type="entry name" value="HTH_MerR-like"/>
    <property type="match status" value="1"/>
</dbReference>
<organism evidence="3 4">
    <name type="scientific">Sphingomonas crocodyli</name>
    <dbReference type="NCBI Taxonomy" id="1979270"/>
    <lineage>
        <taxon>Bacteria</taxon>
        <taxon>Pseudomonadati</taxon>
        <taxon>Pseudomonadota</taxon>
        <taxon>Alphaproteobacteria</taxon>
        <taxon>Sphingomonadales</taxon>
        <taxon>Sphingomonadaceae</taxon>
        <taxon>Sphingomonas</taxon>
    </lineage>
</organism>
<proteinExistence type="predicted"/>
<dbReference type="PROSITE" id="PS50937">
    <property type="entry name" value="HTH_MERR_2"/>
    <property type="match status" value="1"/>
</dbReference>
<dbReference type="Proteomes" id="UP000282971">
    <property type="component" value="Unassembled WGS sequence"/>
</dbReference>
<keyword evidence="4" id="KW-1185">Reference proteome</keyword>
<evidence type="ECO:0000256" key="1">
    <source>
        <dbReference type="ARBA" id="ARBA00023125"/>
    </source>
</evidence>
<accession>A0A437LUZ8</accession>
<evidence type="ECO:0000313" key="4">
    <source>
        <dbReference type="Proteomes" id="UP000282971"/>
    </source>
</evidence>
<dbReference type="Gene3D" id="1.10.1660.10">
    <property type="match status" value="1"/>
</dbReference>
<dbReference type="InterPro" id="IPR047057">
    <property type="entry name" value="MerR_fam"/>
</dbReference>
<dbReference type="RefSeq" id="WP_127746786.1">
    <property type="nucleotide sequence ID" value="NZ_SACN01000006.1"/>
</dbReference>
<dbReference type="Gene3D" id="3.40.50.300">
    <property type="entry name" value="P-loop containing nucleotide triphosphate hydrolases"/>
    <property type="match status" value="1"/>
</dbReference>
<reference evidence="3 4" key="1">
    <citation type="submission" date="2019-01" db="EMBL/GenBank/DDBJ databases">
        <authorList>
            <person name="Chen W.-M."/>
        </authorList>
    </citation>
    <scope>NUCLEOTIDE SEQUENCE [LARGE SCALE GENOMIC DNA]</scope>
    <source>
        <strain evidence="3 4">CCP-7</strain>
    </source>
</reference>
<dbReference type="PROSITE" id="PS00552">
    <property type="entry name" value="HTH_MERR_1"/>
    <property type="match status" value="1"/>
</dbReference>
<dbReference type="GO" id="GO:0003677">
    <property type="term" value="F:DNA binding"/>
    <property type="evidence" value="ECO:0007669"/>
    <property type="project" value="UniProtKB-KW"/>
</dbReference>
<dbReference type="SUPFAM" id="SSF52540">
    <property type="entry name" value="P-loop containing nucleoside triphosphate hydrolases"/>
    <property type="match status" value="1"/>
</dbReference>
<dbReference type="PANTHER" id="PTHR30204:SF93">
    <property type="entry name" value="HTH MERR-TYPE DOMAIN-CONTAINING PROTEIN"/>
    <property type="match status" value="1"/>
</dbReference>
<dbReference type="EMBL" id="SACN01000006">
    <property type="protein sequence ID" value="RVT89196.1"/>
    <property type="molecule type" value="Genomic_DNA"/>
</dbReference>
<sequence length="278" mass="29170">MSRNLSASQAAAVLGVSVKALRLYERAGLIAPGRTAAGWRIYAPDAMARAREIAALRGLGVALREIGPMLDADPGAGLARHEARLRSEAGRIAEAIGRLRAMRPAGGEATTIAFDLPWPWGGERFELRGLPPILWLTGPLGSGKTRLAMRIAESLPGGHFVGLDRDRPVEALIAEGEGPLVVDMVEEGLDAEEQVALAARLRARPVPARPLVLMTRSSAMLDLGMVGAGEAIILCPANHSPPVYVDPVPGAPGYEALATCLAAPEVRARTAGVIAIRS</sequence>
<protein>
    <submittedName>
        <fullName evidence="3">MerR family transcriptional regulator</fullName>
    </submittedName>
</protein>
<evidence type="ECO:0000259" key="2">
    <source>
        <dbReference type="PROSITE" id="PS50937"/>
    </source>
</evidence>
<dbReference type="PANTHER" id="PTHR30204">
    <property type="entry name" value="REDOX-CYCLING DRUG-SENSING TRANSCRIPTIONAL ACTIVATOR SOXR"/>
    <property type="match status" value="1"/>
</dbReference>